<dbReference type="Proteomes" id="UP000031937">
    <property type="component" value="Unassembled WGS sequence"/>
</dbReference>
<dbReference type="SUPFAM" id="SSF54427">
    <property type="entry name" value="NTF2-like"/>
    <property type="match status" value="1"/>
</dbReference>
<evidence type="ECO:0000259" key="1">
    <source>
        <dbReference type="Pfam" id="PF14534"/>
    </source>
</evidence>
<dbReference type="OrthoDB" id="9812295at2"/>
<dbReference type="Proteomes" id="UP000031980">
    <property type="component" value="Unassembled WGS sequence"/>
</dbReference>
<dbReference type="InterPro" id="IPR027843">
    <property type="entry name" value="DUF4440"/>
</dbReference>
<proteinExistence type="predicted"/>
<evidence type="ECO:0000313" key="2">
    <source>
        <dbReference type="EMBL" id="KIO42676.1"/>
    </source>
</evidence>
<dbReference type="Pfam" id="PF14534">
    <property type="entry name" value="DUF4440"/>
    <property type="match status" value="1"/>
</dbReference>
<evidence type="ECO:0000313" key="3">
    <source>
        <dbReference type="EMBL" id="KIO47392.1"/>
    </source>
</evidence>
<evidence type="ECO:0000313" key="5">
    <source>
        <dbReference type="Proteomes" id="UP000031980"/>
    </source>
</evidence>
<dbReference type="EMBL" id="JPIT01000038">
    <property type="protein sequence ID" value="KIO42676.1"/>
    <property type="molecule type" value="Genomic_DNA"/>
</dbReference>
<reference evidence="2 4" key="2">
    <citation type="submission" date="2014-07" db="EMBL/GenBank/DDBJ databases">
        <title>Porphyromonadaceae bacterium OUH 334697 = ATCC BAA-2682 = DSM 28341 draft genome.</title>
        <authorList>
            <person name="Sydenham T.V."/>
            <person name="Hasman H."/>
            <person name="Justesen U.S."/>
        </authorList>
    </citation>
    <scope>NUCLEOTIDE SEQUENCE [LARGE SCALE GENOMIC DNA]</scope>
    <source>
        <strain evidence="2 4">OUH 334697</strain>
    </source>
</reference>
<feature type="domain" description="DUF4440" evidence="1">
    <location>
        <begin position="18"/>
        <end position="125"/>
    </location>
</feature>
<evidence type="ECO:0000313" key="4">
    <source>
        <dbReference type="Proteomes" id="UP000031937"/>
    </source>
</evidence>
<organism evidence="3 5">
    <name type="scientific">Sanguibacteroides justesenii</name>
    <dbReference type="NCBI Taxonomy" id="1547597"/>
    <lineage>
        <taxon>Bacteria</taxon>
        <taxon>Pseudomonadati</taxon>
        <taxon>Bacteroidota</taxon>
        <taxon>Bacteroidia</taxon>
        <taxon>Bacteroidales</taxon>
        <taxon>Porphyromonadaceae</taxon>
        <taxon>Sanguibacteroides</taxon>
    </lineage>
</organism>
<dbReference type="RefSeq" id="WP_041504522.1">
    <property type="nucleotide sequence ID" value="NZ_JPIT01000038.1"/>
</dbReference>
<protein>
    <recommendedName>
        <fullName evidence="1">DUF4440 domain-containing protein</fullName>
    </recommendedName>
</protein>
<dbReference type="InterPro" id="IPR032710">
    <property type="entry name" value="NTF2-like_dom_sf"/>
</dbReference>
<gene>
    <name evidence="3" type="ORF">BA92_01055</name>
    <name evidence="2" type="ORF">IE90_14370</name>
</gene>
<keyword evidence="5" id="KW-1185">Reference proteome</keyword>
<dbReference type="AlphaFoldDB" id="A0A0C3NME8"/>
<comment type="caution">
    <text evidence="3">The sequence shown here is derived from an EMBL/GenBank/DDBJ whole genome shotgun (WGS) entry which is preliminary data.</text>
</comment>
<dbReference type="EMBL" id="JPIU01000023">
    <property type="protein sequence ID" value="KIO47392.1"/>
    <property type="molecule type" value="Genomic_DNA"/>
</dbReference>
<dbReference type="Gene3D" id="3.10.450.50">
    <property type="match status" value="1"/>
</dbReference>
<accession>A0A0C3NME8</accession>
<reference evidence="3 5" key="1">
    <citation type="submission" date="2014-07" db="EMBL/GenBank/DDBJ databases">
        <title>Porphyromonadaceae bacterium OUH 308042 = ATCC BAA-2681 = DSM 28342 draft genome.</title>
        <authorList>
            <person name="Sydenham T.V."/>
            <person name="Hasman H."/>
            <person name="Justensen U.S."/>
        </authorList>
    </citation>
    <scope>NUCLEOTIDE SEQUENCE [LARGE SCALE GENOMIC DNA]</scope>
    <source>
        <strain evidence="3 5">OUH 308042</strain>
    </source>
</reference>
<sequence>MKENVHVSLDEEGIRVTILSLEKQALERWNHGDPDGFIELSSDDVVYFDPALENKLEGKKALEEYYDRVRGKVKIDLYEMIRPVILLSSETAVLAYDYEAHGDGQVFRMHCTEVYKSDSSDRWRIVHTHWSFVLPNH</sequence>
<name>A0A0C3NME8_9PORP</name>